<feature type="transmembrane region" description="Helical" evidence="7">
    <location>
        <begin position="180"/>
        <end position="204"/>
    </location>
</feature>
<evidence type="ECO:0000313" key="9">
    <source>
        <dbReference type="EMBL" id="SDT59754.1"/>
    </source>
</evidence>
<keyword evidence="5 7" id="KW-1133">Transmembrane helix</keyword>
<feature type="transmembrane region" description="Helical" evidence="7">
    <location>
        <begin position="247"/>
        <end position="268"/>
    </location>
</feature>
<evidence type="ECO:0000313" key="10">
    <source>
        <dbReference type="Proteomes" id="UP000198751"/>
    </source>
</evidence>
<feature type="transmembrane region" description="Helical" evidence="7">
    <location>
        <begin position="102"/>
        <end position="125"/>
    </location>
</feature>
<keyword evidence="6 7" id="KW-0472">Membrane</keyword>
<dbReference type="PROSITE" id="PS50928">
    <property type="entry name" value="ABC_TM1"/>
    <property type="match status" value="1"/>
</dbReference>
<dbReference type="CDD" id="cd06261">
    <property type="entry name" value="TM_PBP2"/>
    <property type="match status" value="1"/>
</dbReference>
<dbReference type="EMBL" id="LT629779">
    <property type="protein sequence ID" value="SDT59754.1"/>
    <property type="molecule type" value="Genomic_DNA"/>
</dbReference>
<dbReference type="AlphaFoldDB" id="A0A1H2BNQ8"/>
<dbReference type="Proteomes" id="UP000198751">
    <property type="component" value="Chromosome I"/>
</dbReference>
<dbReference type="Pfam" id="PF00528">
    <property type="entry name" value="BPD_transp_1"/>
    <property type="match status" value="1"/>
</dbReference>
<sequence>MSTILRLLGRRLAALPLMVLGITLLVFLVLQAAPGDQASSALGEGASEEAKEQYRQANGLNDPLLLQYVRFLGRLLQLDLGVTTPPAKSVASMIGSAFPLTLQLTFLGVIIAVVVSLVFGIIGALYRDKWQDQLVRVFSIAAVATPSFWLGILLIQWFALGPAAMFPSGGIATPESGFGGWLNSMALPALALGIPVSASLIRVVRTSMVEELDRDYVRTAIGNGVPYREVVSKNVLRNALVTPVTVLGLRIGYLLGGAVVIEMIFALPGMGQLILNGITNLDVNLVQGVVLTISVTFVLVNIAVDLLYLLINPRIRTV</sequence>
<gene>
    <name evidence="9" type="ORF">SAMN04489743_3832</name>
</gene>
<keyword evidence="10" id="KW-1185">Reference proteome</keyword>
<dbReference type="Gene3D" id="1.10.3720.10">
    <property type="entry name" value="MetI-like"/>
    <property type="match status" value="1"/>
</dbReference>
<name>A0A1H2BNQ8_9MICC</name>
<feature type="transmembrane region" description="Helical" evidence="7">
    <location>
        <begin position="288"/>
        <end position="311"/>
    </location>
</feature>
<dbReference type="InterPro" id="IPR035906">
    <property type="entry name" value="MetI-like_sf"/>
</dbReference>
<keyword evidence="3" id="KW-1003">Cell membrane</keyword>
<proteinExistence type="inferred from homology"/>
<evidence type="ECO:0000256" key="5">
    <source>
        <dbReference type="ARBA" id="ARBA00022989"/>
    </source>
</evidence>
<dbReference type="GO" id="GO:0055085">
    <property type="term" value="P:transmembrane transport"/>
    <property type="evidence" value="ECO:0007669"/>
    <property type="project" value="InterPro"/>
</dbReference>
<dbReference type="OrthoDB" id="3171583at2"/>
<evidence type="ECO:0000256" key="4">
    <source>
        <dbReference type="ARBA" id="ARBA00022692"/>
    </source>
</evidence>
<evidence type="ECO:0000256" key="1">
    <source>
        <dbReference type="ARBA" id="ARBA00004651"/>
    </source>
</evidence>
<evidence type="ECO:0000256" key="6">
    <source>
        <dbReference type="ARBA" id="ARBA00023136"/>
    </source>
</evidence>
<dbReference type="PANTHER" id="PTHR43163:SF6">
    <property type="entry name" value="DIPEPTIDE TRANSPORT SYSTEM PERMEASE PROTEIN DPPB-RELATED"/>
    <property type="match status" value="1"/>
</dbReference>
<evidence type="ECO:0000256" key="7">
    <source>
        <dbReference type="RuleBase" id="RU363032"/>
    </source>
</evidence>
<dbReference type="PANTHER" id="PTHR43163">
    <property type="entry name" value="DIPEPTIDE TRANSPORT SYSTEM PERMEASE PROTEIN DPPB-RELATED"/>
    <property type="match status" value="1"/>
</dbReference>
<organism evidence="9 10">
    <name type="scientific">Pseudarthrobacter equi</name>
    <dbReference type="NCBI Taxonomy" id="728066"/>
    <lineage>
        <taxon>Bacteria</taxon>
        <taxon>Bacillati</taxon>
        <taxon>Actinomycetota</taxon>
        <taxon>Actinomycetes</taxon>
        <taxon>Micrococcales</taxon>
        <taxon>Micrococcaceae</taxon>
        <taxon>Pseudarthrobacter</taxon>
    </lineage>
</organism>
<dbReference type="RefSeq" id="WP_091723315.1">
    <property type="nucleotide sequence ID" value="NZ_CAUQLD010000015.1"/>
</dbReference>
<evidence type="ECO:0000256" key="2">
    <source>
        <dbReference type="ARBA" id="ARBA00022448"/>
    </source>
</evidence>
<comment type="similarity">
    <text evidence="7">Belongs to the binding-protein-dependent transport system permease family.</text>
</comment>
<evidence type="ECO:0000259" key="8">
    <source>
        <dbReference type="PROSITE" id="PS50928"/>
    </source>
</evidence>
<accession>A0A1H2BNQ8</accession>
<reference evidence="10" key="1">
    <citation type="submission" date="2016-10" db="EMBL/GenBank/DDBJ databases">
        <authorList>
            <person name="Varghese N."/>
            <person name="Submissions S."/>
        </authorList>
    </citation>
    <scope>NUCLEOTIDE SEQUENCE [LARGE SCALE GENOMIC DNA]</scope>
    <source>
        <strain evidence="10">IMMIB L-1606</strain>
    </source>
</reference>
<feature type="domain" description="ABC transmembrane type-1" evidence="8">
    <location>
        <begin position="98"/>
        <end position="308"/>
    </location>
</feature>
<comment type="subcellular location">
    <subcellularLocation>
        <location evidence="1 7">Cell membrane</location>
        <topology evidence="1 7">Multi-pass membrane protein</topology>
    </subcellularLocation>
</comment>
<dbReference type="SUPFAM" id="SSF161098">
    <property type="entry name" value="MetI-like"/>
    <property type="match status" value="1"/>
</dbReference>
<protein>
    <submittedName>
        <fullName evidence="9">Peptide/nickel transport system permease protein</fullName>
    </submittedName>
</protein>
<dbReference type="InterPro" id="IPR000515">
    <property type="entry name" value="MetI-like"/>
</dbReference>
<dbReference type="Pfam" id="PF19300">
    <property type="entry name" value="BPD_transp_1_N"/>
    <property type="match status" value="1"/>
</dbReference>
<dbReference type="InterPro" id="IPR045621">
    <property type="entry name" value="BPD_transp_1_N"/>
</dbReference>
<evidence type="ECO:0000256" key="3">
    <source>
        <dbReference type="ARBA" id="ARBA00022475"/>
    </source>
</evidence>
<keyword evidence="4 7" id="KW-0812">Transmembrane</keyword>
<feature type="transmembrane region" description="Helical" evidence="7">
    <location>
        <begin position="137"/>
        <end position="160"/>
    </location>
</feature>
<dbReference type="GO" id="GO:0005886">
    <property type="term" value="C:plasma membrane"/>
    <property type="evidence" value="ECO:0007669"/>
    <property type="project" value="UniProtKB-SubCell"/>
</dbReference>
<feature type="transmembrane region" description="Helical" evidence="7">
    <location>
        <begin position="12"/>
        <end position="33"/>
    </location>
</feature>
<keyword evidence="2 7" id="KW-0813">Transport</keyword>